<dbReference type="InterPro" id="IPR036890">
    <property type="entry name" value="HATPase_C_sf"/>
</dbReference>
<dbReference type="SMART" id="SM00387">
    <property type="entry name" value="HATPase_c"/>
    <property type="match status" value="1"/>
</dbReference>
<dbReference type="InterPro" id="IPR003661">
    <property type="entry name" value="HisK_dim/P_dom"/>
</dbReference>
<evidence type="ECO:0000313" key="15">
    <source>
        <dbReference type="EMBL" id="GEA90115.1"/>
    </source>
</evidence>
<dbReference type="SUPFAM" id="SSF158472">
    <property type="entry name" value="HAMP domain-like"/>
    <property type="match status" value="1"/>
</dbReference>
<dbReference type="PROSITE" id="PS50885">
    <property type="entry name" value="HAMP"/>
    <property type="match status" value="1"/>
</dbReference>
<name>A0A4Y3L3Q5_9CELL</name>
<dbReference type="Pfam" id="PF02518">
    <property type="entry name" value="HATPase_c"/>
    <property type="match status" value="1"/>
</dbReference>
<keyword evidence="16" id="KW-1185">Reference proteome</keyword>
<evidence type="ECO:0000259" key="13">
    <source>
        <dbReference type="PROSITE" id="PS50109"/>
    </source>
</evidence>
<evidence type="ECO:0000256" key="8">
    <source>
        <dbReference type="ARBA" id="ARBA00022989"/>
    </source>
</evidence>
<dbReference type="EC" id="2.7.13.3" evidence="3"/>
<dbReference type="CDD" id="cd00075">
    <property type="entry name" value="HATPase"/>
    <property type="match status" value="1"/>
</dbReference>
<evidence type="ECO:0000256" key="9">
    <source>
        <dbReference type="ARBA" id="ARBA00023012"/>
    </source>
</evidence>
<proteinExistence type="predicted"/>
<feature type="transmembrane region" description="Helical" evidence="12">
    <location>
        <begin position="240"/>
        <end position="263"/>
    </location>
</feature>
<keyword evidence="5" id="KW-0808">Transferase</keyword>
<feature type="region of interest" description="Disordered" evidence="11">
    <location>
        <begin position="1"/>
        <end position="66"/>
    </location>
</feature>
<dbReference type="Pfam" id="PF00512">
    <property type="entry name" value="HisKA"/>
    <property type="match status" value="1"/>
</dbReference>
<feature type="transmembrane region" description="Helical" evidence="12">
    <location>
        <begin position="86"/>
        <end position="109"/>
    </location>
</feature>
<feature type="domain" description="Histidine kinase" evidence="13">
    <location>
        <begin position="332"/>
        <end position="561"/>
    </location>
</feature>
<evidence type="ECO:0000256" key="6">
    <source>
        <dbReference type="ARBA" id="ARBA00022692"/>
    </source>
</evidence>
<evidence type="ECO:0000256" key="11">
    <source>
        <dbReference type="SAM" id="MobiDB-lite"/>
    </source>
</evidence>
<dbReference type="Pfam" id="PF00672">
    <property type="entry name" value="HAMP"/>
    <property type="match status" value="1"/>
</dbReference>
<evidence type="ECO:0000256" key="7">
    <source>
        <dbReference type="ARBA" id="ARBA00022777"/>
    </source>
</evidence>
<dbReference type="PANTHER" id="PTHR45436">
    <property type="entry name" value="SENSOR HISTIDINE KINASE YKOH"/>
    <property type="match status" value="1"/>
</dbReference>
<dbReference type="Gene3D" id="1.10.287.130">
    <property type="match status" value="1"/>
</dbReference>
<dbReference type="SMART" id="SM00388">
    <property type="entry name" value="HisKA"/>
    <property type="match status" value="1"/>
</dbReference>
<dbReference type="InterPro" id="IPR003594">
    <property type="entry name" value="HATPase_dom"/>
</dbReference>
<dbReference type="CDD" id="cd00082">
    <property type="entry name" value="HisKA"/>
    <property type="match status" value="1"/>
</dbReference>
<dbReference type="PRINTS" id="PR00344">
    <property type="entry name" value="BCTRLSENSOR"/>
</dbReference>
<feature type="region of interest" description="Disordered" evidence="11">
    <location>
        <begin position="544"/>
        <end position="594"/>
    </location>
</feature>
<dbReference type="InterPro" id="IPR036097">
    <property type="entry name" value="HisK_dim/P_sf"/>
</dbReference>
<dbReference type="InterPro" id="IPR003660">
    <property type="entry name" value="HAMP_dom"/>
</dbReference>
<dbReference type="SMART" id="SM00304">
    <property type="entry name" value="HAMP"/>
    <property type="match status" value="1"/>
</dbReference>
<keyword evidence="9" id="KW-0902">Two-component regulatory system</keyword>
<feature type="compositionally biased region" description="Low complexity" evidence="11">
    <location>
        <begin position="47"/>
        <end position="60"/>
    </location>
</feature>
<comment type="caution">
    <text evidence="15">The sequence shown here is derived from an EMBL/GenBank/DDBJ whole genome shotgun (WGS) entry which is preliminary data.</text>
</comment>
<organism evidence="15 16">
    <name type="scientific">Cellulomonas cellasea</name>
    <dbReference type="NCBI Taxonomy" id="43670"/>
    <lineage>
        <taxon>Bacteria</taxon>
        <taxon>Bacillati</taxon>
        <taxon>Actinomycetota</taxon>
        <taxon>Actinomycetes</taxon>
        <taxon>Micrococcales</taxon>
        <taxon>Cellulomonadaceae</taxon>
        <taxon>Cellulomonas</taxon>
    </lineage>
</organism>
<evidence type="ECO:0000256" key="2">
    <source>
        <dbReference type="ARBA" id="ARBA00004236"/>
    </source>
</evidence>
<dbReference type="PROSITE" id="PS50109">
    <property type="entry name" value="HIS_KIN"/>
    <property type="match status" value="1"/>
</dbReference>
<evidence type="ECO:0000313" key="16">
    <source>
        <dbReference type="Proteomes" id="UP000317046"/>
    </source>
</evidence>
<evidence type="ECO:0000256" key="4">
    <source>
        <dbReference type="ARBA" id="ARBA00022553"/>
    </source>
</evidence>
<evidence type="ECO:0000256" key="5">
    <source>
        <dbReference type="ARBA" id="ARBA00022679"/>
    </source>
</evidence>
<feature type="domain" description="HAMP" evidence="14">
    <location>
        <begin position="264"/>
        <end position="317"/>
    </location>
</feature>
<dbReference type="GO" id="GO:0005886">
    <property type="term" value="C:plasma membrane"/>
    <property type="evidence" value="ECO:0007669"/>
    <property type="project" value="UniProtKB-SubCell"/>
</dbReference>
<dbReference type="SUPFAM" id="SSF47384">
    <property type="entry name" value="Homodimeric domain of signal transducing histidine kinase"/>
    <property type="match status" value="1"/>
</dbReference>
<dbReference type="AlphaFoldDB" id="A0A4Y3L3Q5"/>
<dbReference type="InterPro" id="IPR004358">
    <property type="entry name" value="Sig_transdc_His_kin-like_C"/>
</dbReference>
<feature type="compositionally biased region" description="Low complexity" evidence="11">
    <location>
        <begin position="17"/>
        <end position="33"/>
    </location>
</feature>
<keyword evidence="6 12" id="KW-0812">Transmembrane</keyword>
<comment type="catalytic activity">
    <reaction evidence="1">
        <text>ATP + protein L-histidine = ADP + protein N-phospho-L-histidine.</text>
        <dbReference type="EC" id="2.7.13.3"/>
    </reaction>
</comment>
<sequence length="594" mass="61308">MSATPAGAPAPGRSRTAGEPQAAAVPQAAAPEPTTGPAPAPAPGEEPVPGEGPTAEGAAPSTPSRSALVADRARGAWLGVPLRARLVGIITALLAVGLMIAGLTTATLLERYLVGQVDRRLATEAEYLAQREADSLFGDARPGAASFVPTDYVLVVRDVLGGRTISGRDTTYREYGVPAPPELTPAEARATERRPFDVPSSRPGSSWRFVAFSMSTGGEAIGTVSVGLPLGDVQRTVKRITLLLLTSGLGIIVLGALAGSWAVRRSLRPLREIESTAASIAAGDLSRRVPTAPETTEVGRLGAALNGMLAQIESAFADRTASEARMRRFVADASHELRTPLAAIRGYGELYRMGALTESDQVDDTFRRVEESATRMGGLVEDLLALARLDDGRPMHLADVDLAVLAADALSDLHALDPSRATALLGPDGAPIRSCVVAGDERMLRQVVSNLVGNVVQHTPAGTPVELAVGVVGDRPGEGVLEVRDHGPGIDPEHAARVFERFYRVDASRTRGGTAGGGTGGGAGLGMAIVAAIVTAHRGEVSLAQTPGGGTTVRVSLPLAEPGDVGDEHGDDAGEAGTEPDDARTTATSAHDEH</sequence>
<evidence type="ECO:0000256" key="3">
    <source>
        <dbReference type="ARBA" id="ARBA00012438"/>
    </source>
</evidence>
<dbReference type="FunFam" id="1.10.287.130:FF:000001">
    <property type="entry name" value="Two-component sensor histidine kinase"/>
    <property type="match status" value="1"/>
</dbReference>
<evidence type="ECO:0000259" key="14">
    <source>
        <dbReference type="PROSITE" id="PS50885"/>
    </source>
</evidence>
<dbReference type="InterPro" id="IPR005467">
    <property type="entry name" value="His_kinase_dom"/>
</dbReference>
<feature type="compositionally biased region" description="Pro residues" evidence="11">
    <location>
        <begin position="34"/>
        <end position="46"/>
    </location>
</feature>
<evidence type="ECO:0000256" key="10">
    <source>
        <dbReference type="ARBA" id="ARBA00023136"/>
    </source>
</evidence>
<comment type="subcellular location">
    <subcellularLocation>
        <location evidence="2">Cell membrane</location>
    </subcellularLocation>
</comment>
<keyword evidence="10 12" id="KW-0472">Membrane</keyword>
<dbReference type="Proteomes" id="UP000317046">
    <property type="component" value="Unassembled WGS sequence"/>
</dbReference>
<reference evidence="15" key="1">
    <citation type="submission" date="2019-06" db="EMBL/GenBank/DDBJ databases">
        <title>Whole genome shotgun sequence of Cellulomonas cellasea NBRC 3753.</title>
        <authorList>
            <person name="Hosoyama A."/>
            <person name="Uohara A."/>
            <person name="Ohji S."/>
            <person name="Ichikawa N."/>
        </authorList>
    </citation>
    <scope>NUCLEOTIDE SEQUENCE [LARGE SCALE GENOMIC DNA]</scope>
    <source>
        <strain evidence="15">NBRC 3753</strain>
    </source>
</reference>
<keyword evidence="8 12" id="KW-1133">Transmembrane helix</keyword>
<dbReference type="CDD" id="cd06225">
    <property type="entry name" value="HAMP"/>
    <property type="match status" value="1"/>
</dbReference>
<dbReference type="EMBL" id="BJLR01000043">
    <property type="protein sequence ID" value="GEA90115.1"/>
    <property type="molecule type" value="Genomic_DNA"/>
</dbReference>
<dbReference type="RefSeq" id="WP_246056795.1">
    <property type="nucleotide sequence ID" value="NZ_BJLR01000043.1"/>
</dbReference>
<dbReference type="SUPFAM" id="SSF55874">
    <property type="entry name" value="ATPase domain of HSP90 chaperone/DNA topoisomerase II/histidine kinase"/>
    <property type="match status" value="1"/>
</dbReference>
<dbReference type="PANTHER" id="PTHR45436:SF5">
    <property type="entry name" value="SENSOR HISTIDINE KINASE TRCS"/>
    <property type="match status" value="1"/>
</dbReference>
<gene>
    <name evidence="15" type="ORF">CCE01nite_40640</name>
</gene>
<dbReference type="GO" id="GO:0000155">
    <property type="term" value="F:phosphorelay sensor kinase activity"/>
    <property type="evidence" value="ECO:0007669"/>
    <property type="project" value="InterPro"/>
</dbReference>
<dbReference type="Gene3D" id="6.10.340.10">
    <property type="match status" value="1"/>
</dbReference>
<protein>
    <recommendedName>
        <fullName evidence="3">histidine kinase</fullName>
        <ecNumber evidence="3">2.7.13.3</ecNumber>
    </recommendedName>
</protein>
<feature type="compositionally biased region" description="Polar residues" evidence="11">
    <location>
        <begin position="585"/>
        <end position="594"/>
    </location>
</feature>
<evidence type="ECO:0000256" key="12">
    <source>
        <dbReference type="SAM" id="Phobius"/>
    </source>
</evidence>
<accession>A0A4Y3L3Q5</accession>
<dbReference type="InterPro" id="IPR050428">
    <property type="entry name" value="TCS_sensor_his_kinase"/>
</dbReference>
<dbReference type="Gene3D" id="3.30.565.10">
    <property type="entry name" value="Histidine kinase-like ATPase, C-terminal domain"/>
    <property type="match status" value="1"/>
</dbReference>
<evidence type="ECO:0000256" key="1">
    <source>
        <dbReference type="ARBA" id="ARBA00000085"/>
    </source>
</evidence>
<keyword evidence="7 15" id="KW-0418">Kinase</keyword>
<keyword evidence="4" id="KW-0597">Phosphoprotein</keyword>